<gene>
    <name evidence="8" type="ORF">BCAMP_07020</name>
</gene>
<dbReference type="SUPFAM" id="SSF49478">
    <property type="entry name" value="Cna protein B-type domain"/>
    <property type="match status" value="1"/>
</dbReference>
<evidence type="ECO:0000256" key="1">
    <source>
        <dbReference type="ARBA" id="ARBA00007257"/>
    </source>
</evidence>
<feature type="region of interest" description="Disordered" evidence="4">
    <location>
        <begin position="159"/>
        <end position="199"/>
    </location>
</feature>
<evidence type="ECO:0000256" key="4">
    <source>
        <dbReference type="SAM" id="MobiDB-lite"/>
    </source>
</evidence>
<dbReference type="Pfam" id="PF17802">
    <property type="entry name" value="SpaA"/>
    <property type="match status" value="1"/>
</dbReference>
<feature type="domain" description="DUF11" evidence="5">
    <location>
        <begin position="680"/>
        <end position="780"/>
    </location>
</feature>
<dbReference type="Gene3D" id="2.60.40.740">
    <property type="match status" value="1"/>
</dbReference>
<reference evidence="8 9" key="1">
    <citation type="submission" date="2012-12" db="EMBL/GenBank/DDBJ databases">
        <title>Novel taxa of Listeriaceae from agricultural environments in the United States.</title>
        <authorList>
            <person name="den Bakker H.C."/>
            <person name="Allred A."/>
            <person name="Warchocki S."/>
            <person name="Wright E.M."/>
            <person name="Burrell A."/>
            <person name="Nightingale K.K."/>
            <person name="Kephart D."/>
            <person name="Wiedmann M."/>
        </authorList>
    </citation>
    <scope>NUCLEOTIDE SEQUENCE [LARGE SCALE GENOMIC DNA]</scope>
    <source>
        <strain evidence="8 9">FSL F6-1037</strain>
    </source>
</reference>
<dbReference type="InterPro" id="IPR047589">
    <property type="entry name" value="DUF11_rpt"/>
</dbReference>
<dbReference type="InterPro" id="IPR001434">
    <property type="entry name" value="OmcB-like_DUF11"/>
</dbReference>
<dbReference type="InterPro" id="IPR041033">
    <property type="entry name" value="SpaA_PFL_dom_1"/>
</dbReference>
<accession>W7CS95</accession>
<evidence type="ECO:0000256" key="3">
    <source>
        <dbReference type="ARBA" id="ARBA00022729"/>
    </source>
</evidence>
<dbReference type="GO" id="GO:0030246">
    <property type="term" value="F:carbohydrate binding"/>
    <property type="evidence" value="ECO:0007669"/>
    <property type="project" value="UniProtKB-KW"/>
</dbReference>
<dbReference type="OrthoDB" id="2306834at2"/>
<dbReference type="Pfam" id="PF18483">
    <property type="entry name" value="Lectin_L-type_dom"/>
    <property type="match status" value="1"/>
</dbReference>
<evidence type="ECO:0000256" key="2">
    <source>
        <dbReference type="ARBA" id="ARBA00022525"/>
    </source>
</evidence>
<dbReference type="Proteomes" id="UP000019243">
    <property type="component" value="Unassembled WGS sequence"/>
</dbReference>
<dbReference type="RefSeq" id="WP_035314581.1">
    <property type="nucleotide sequence ID" value="NZ_AODH01000026.1"/>
</dbReference>
<dbReference type="NCBIfam" id="TIGR01451">
    <property type="entry name" value="B_ant_repeat"/>
    <property type="match status" value="1"/>
</dbReference>
<dbReference type="InterPro" id="IPR026466">
    <property type="entry name" value="Fim_isopep_form_D2_dom"/>
</dbReference>
<keyword evidence="8" id="KW-0430">Lectin</keyword>
<protein>
    <submittedName>
        <fullName evidence="8">Legume lectin domain-containing protein</fullName>
    </submittedName>
</protein>
<dbReference type="InterPro" id="IPR013783">
    <property type="entry name" value="Ig-like_fold"/>
</dbReference>
<keyword evidence="3" id="KW-0732">Signal</keyword>
<organism evidence="8 9">
    <name type="scientific">Brochothrix campestris FSL F6-1037</name>
    <dbReference type="NCBI Taxonomy" id="1265861"/>
    <lineage>
        <taxon>Bacteria</taxon>
        <taxon>Bacillati</taxon>
        <taxon>Bacillota</taxon>
        <taxon>Bacilli</taxon>
        <taxon>Bacillales</taxon>
        <taxon>Listeriaceae</taxon>
        <taxon>Brochothrix</taxon>
    </lineage>
</organism>
<evidence type="ECO:0000313" key="9">
    <source>
        <dbReference type="Proteomes" id="UP000019243"/>
    </source>
</evidence>
<keyword evidence="2" id="KW-0964">Secreted</keyword>
<dbReference type="InterPro" id="IPR013320">
    <property type="entry name" value="ConA-like_dom_sf"/>
</dbReference>
<dbReference type="SUPFAM" id="SSF49899">
    <property type="entry name" value="Concanavalin A-like lectins/glucanases"/>
    <property type="match status" value="1"/>
</dbReference>
<dbReference type="STRING" id="1265861.BCAMP_07020"/>
<dbReference type="AlphaFoldDB" id="W7CS95"/>
<keyword evidence="9" id="KW-1185">Reference proteome</keyword>
<evidence type="ECO:0000259" key="6">
    <source>
        <dbReference type="Pfam" id="PF13731"/>
    </source>
</evidence>
<dbReference type="InterPro" id="IPR056573">
    <property type="entry name" value="Lectin_L-type_dom"/>
</dbReference>
<dbReference type="Pfam" id="PF13731">
    <property type="entry name" value="WxL"/>
    <property type="match status" value="1"/>
</dbReference>
<evidence type="ECO:0000259" key="7">
    <source>
        <dbReference type="Pfam" id="PF17802"/>
    </source>
</evidence>
<feature type="domain" description="SpaA-like prealbumin fold" evidence="7">
    <location>
        <begin position="584"/>
        <end position="662"/>
    </location>
</feature>
<feature type="domain" description="WxL" evidence="6">
    <location>
        <begin position="794"/>
        <end position="935"/>
    </location>
</feature>
<dbReference type="EMBL" id="AODH01000026">
    <property type="protein sequence ID" value="EUJ39555.1"/>
    <property type="molecule type" value="Genomic_DNA"/>
</dbReference>
<proteinExistence type="inferred from homology"/>
<dbReference type="Gene3D" id="2.60.120.200">
    <property type="match status" value="1"/>
</dbReference>
<dbReference type="Gene3D" id="2.60.40.10">
    <property type="entry name" value="Immunoglobulins"/>
    <property type="match status" value="1"/>
</dbReference>
<dbReference type="NCBIfam" id="TIGR04226">
    <property type="entry name" value="RrgB_K2N_iso_D2"/>
    <property type="match status" value="1"/>
</dbReference>
<dbReference type="PANTHER" id="PTHR36108:SF13">
    <property type="entry name" value="COLOSSIN-B-RELATED"/>
    <property type="match status" value="1"/>
</dbReference>
<evidence type="ECO:0000259" key="5">
    <source>
        <dbReference type="Pfam" id="PF01345"/>
    </source>
</evidence>
<comment type="caution">
    <text evidence="8">The sequence shown here is derived from an EMBL/GenBank/DDBJ whole genome shotgun (WGS) entry which is preliminary data.</text>
</comment>
<comment type="similarity">
    <text evidence="1">Belongs to the serine-aspartate repeat-containing protein (SDr) family.</text>
</comment>
<dbReference type="InterPro" id="IPR027994">
    <property type="entry name" value="WxL_dom"/>
</dbReference>
<dbReference type="PANTHER" id="PTHR36108">
    <property type="entry name" value="COLOSSIN-B-RELATED"/>
    <property type="match status" value="1"/>
</dbReference>
<evidence type="ECO:0000313" key="8">
    <source>
        <dbReference type="EMBL" id="EUJ39555.1"/>
    </source>
</evidence>
<feature type="compositionally biased region" description="Low complexity" evidence="4">
    <location>
        <begin position="178"/>
        <end position="193"/>
    </location>
</feature>
<dbReference type="CDD" id="cd01951">
    <property type="entry name" value="lectin_L-type"/>
    <property type="match status" value="1"/>
</dbReference>
<name>W7CS95_9LIST</name>
<feature type="domain" description="DUF11" evidence="5">
    <location>
        <begin position="473"/>
        <end position="577"/>
    </location>
</feature>
<sequence length="936" mass="102864">MKKVLVIILVLMLSVTTFLIRSDRTEADMTTEVMLQLTKQKILIDEPVQLQIKVTNPAIKELQFRLPEGLQVVEKESQIDKLTVDETTNVVTLKELESDNSISLIAIQAGDYPIQATVSHATGNKTSNQVMVNIAEKKVSDKVTVAEGALTSTIASTTTSALPHASEVPVSLPKESEVTTSSSQASESKTASKVKFEEKQSRVMPPALFNNENNPPFSELDVARSFHIVTGKNSSIHPTNKSQAIITENKKSQSGGMWYKKQVDMTKDFDLKMSVYLGDNPKGADGMTFVIQNDSRGLEAIGEPGAGLGAYNTKKGNYIKNAVALEFDTFYNSSSSAGSDRFVNKKAENRGHIAVQIPGNKNGSTEADHMGLQIATANEQILANDTWRTLQVEWNATTQMISYYFDNYTPIHYKVDDVEKTFGGTMAYWGFTGSTGSYTNFHSASIIQLPDQNKVALNKSVKNLTTGGLFAEAEAVSVGDKVRYRVQVSNSITNRFESLNALVSDELDERLQYNGGSLTINGKAMSDAQWNNGQISLGTVQPGETFDIQFDATVKTTGEIINKARYQAEYEMPHDTNSTFIRTGQLQVHKKDGDSKQGIAGVTYRMNNAAGTVLEKELLTDKQGNIRLENLLPGEYSLTETKAAPGYLIDGTTHQFTIKDDQSEGPTVVNLLNYRAPRPQLTKTTNRLQVGYQDVIEYTLTASLPKDSGRWEDVMVEDDLPSFLTFVKSDEPTTVEGQTIRWSVGQLKAGEQKQLKLSVRVSQIPPTEMITNKARATGDNAVGQSLDPLFAYVENKYVGKLALTSVPQSFDFGSGLTSKAHNQTYSMQSYQDDLIVTDTRIKQTKWVLSVKMKQQLHVGQAELANTIHFENEAGQLIRVTTVDVPLYTESNQAVETVLSDRWKPTGSGFKLVVPGGKGAPGDYKGILGWTLSDAPR</sequence>
<dbReference type="Pfam" id="PF01345">
    <property type="entry name" value="DUF11"/>
    <property type="match status" value="2"/>
</dbReference>